<dbReference type="Proteomes" id="UP000233782">
    <property type="component" value="Unassembled WGS sequence"/>
</dbReference>
<accession>A0A2N3U6W0</accession>
<dbReference type="SMART" id="SM00093">
    <property type="entry name" value="SERPIN"/>
    <property type="match status" value="1"/>
</dbReference>
<dbReference type="PANTHER" id="PTHR11461:SF211">
    <property type="entry name" value="GH10112P-RELATED"/>
    <property type="match status" value="1"/>
</dbReference>
<dbReference type="Gene3D" id="2.30.39.10">
    <property type="entry name" value="Alpha-1-antitrypsin, domain 1"/>
    <property type="match status" value="1"/>
</dbReference>
<dbReference type="GO" id="GO:0004867">
    <property type="term" value="F:serine-type endopeptidase inhibitor activity"/>
    <property type="evidence" value="ECO:0007669"/>
    <property type="project" value="InterPro"/>
</dbReference>
<dbReference type="GO" id="GO:0005615">
    <property type="term" value="C:extracellular space"/>
    <property type="evidence" value="ECO:0007669"/>
    <property type="project" value="InterPro"/>
</dbReference>
<gene>
    <name evidence="3" type="ORF">BD749_3677</name>
</gene>
<dbReference type="InterPro" id="IPR023795">
    <property type="entry name" value="Serpin_CS"/>
</dbReference>
<organism evidence="3 4">
    <name type="scientific">Pontibacter ramchanderi</name>
    <dbReference type="NCBI Taxonomy" id="1179743"/>
    <lineage>
        <taxon>Bacteria</taxon>
        <taxon>Pseudomonadati</taxon>
        <taxon>Bacteroidota</taxon>
        <taxon>Cytophagia</taxon>
        <taxon>Cytophagales</taxon>
        <taxon>Hymenobacteraceae</taxon>
        <taxon>Pontibacter</taxon>
    </lineage>
</organism>
<evidence type="ECO:0000313" key="3">
    <source>
        <dbReference type="EMBL" id="PKV62474.1"/>
    </source>
</evidence>
<dbReference type="AlphaFoldDB" id="A0A2N3U6W0"/>
<name>A0A2N3U6W0_9BACT</name>
<proteinExistence type="inferred from homology"/>
<evidence type="ECO:0000256" key="1">
    <source>
        <dbReference type="RuleBase" id="RU000411"/>
    </source>
</evidence>
<evidence type="ECO:0000313" key="4">
    <source>
        <dbReference type="Proteomes" id="UP000233782"/>
    </source>
</evidence>
<dbReference type="EMBL" id="PJMU01000005">
    <property type="protein sequence ID" value="PKV62474.1"/>
    <property type="molecule type" value="Genomic_DNA"/>
</dbReference>
<dbReference type="Pfam" id="PF00079">
    <property type="entry name" value="Serpin"/>
    <property type="match status" value="1"/>
</dbReference>
<reference evidence="3 4" key="1">
    <citation type="submission" date="2017-12" db="EMBL/GenBank/DDBJ databases">
        <title>Genomic Encyclopedia of Type Strains, Phase III (KMG-III): the genomes of soil and plant-associated and newly described type strains.</title>
        <authorList>
            <person name="Whitman W."/>
        </authorList>
    </citation>
    <scope>NUCLEOTIDE SEQUENCE [LARGE SCALE GENOMIC DNA]</scope>
    <source>
        <strain evidence="3 4">LP43</strain>
    </source>
</reference>
<dbReference type="InterPro" id="IPR036186">
    <property type="entry name" value="Serpin_sf"/>
</dbReference>
<dbReference type="CDD" id="cd19588">
    <property type="entry name" value="serpin_miropin-like"/>
    <property type="match status" value="1"/>
</dbReference>
<feature type="domain" description="Serpin" evidence="2">
    <location>
        <begin position="78"/>
        <end position="433"/>
    </location>
</feature>
<dbReference type="PANTHER" id="PTHR11461">
    <property type="entry name" value="SERINE PROTEASE INHIBITOR, SERPIN"/>
    <property type="match status" value="1"/>
</dbReference>
<dbReference type="InterPro" id="IPR000215">
    <property type="entry name" value="Serpin_fam"/>
</dbReference>
<dbReference type="InterPro" id="IPR023796">
    <property type="entry name" value="Serpin_dom"/>
</dbReference>
<dbReference type="Gene3D" id="3.30.497.10">
    <property type="entry name" value="Antithrombin, subunit I, domain 2"/>
    <property type="match status" value="1"/>
</dbReference>
<dbReference type="InterPro" id="IPR042178">
    <property type="entry name" value="Serpin_sf_1"/>
</dbReference>
<dbReference type="PROSITE" id="PS00284">
    <property type="entry name" value="SERPIN"/>
    <property type="match status" value="1"/>
</dbReference>
<dbReference type="SUPFAM" id="SSF56574">
    <property type="entry name" value="Serpins"/>
    <property type="match status" value="1"/>
</dbReference>
<comment type="similarity">
    <text evidence="1">Belongs to the serpin family.</text>
</comment>
<protein>
    <submittedName>
        <fullName evidence="3">Serpin B</fullName>
    </submittedName>
</protein>
<dbReference type="InterPro" id="IPR042185">
    <property type="entry name" value="Serpin_sf_2"/>
</dbReference>
<comment type="caution">
    <text evidence="3">The sequence shown here is derived from an EMBL/GenBank/DDBJ whole genome shotgun (WGS) entry which is preliminary data.</text>
</comment>
<evidence type="ECO:0000259" key="2">
    <source>
        <dbReference type="SMART" id="SM00093"/>
    </source>
</evidence>
<dbReference type="OrthoDB" id="9764871at2"/>
<sequence>MIDPMQPFPYHQGLSSIDHNPIFPMRKNMFLSGIALVAMSLFSGCQKEMVEDGPNTPNTRPLTVQEQKTVNSSNNFAFRSFAELSKAEETENIFISPLSISMALTMAYNGADGETKQAIGQTLGFEAASDEDINKSYKDLVALLQGIDKKVIFTSANSLWHSNLVRLQAPFIQINKDYFNATVQGLDFASPASIGQINNWVNNNTNGKIDKILDEIGRDEVLFLINAIYFKGTWTYPFDKNLTKPGLFYLENGSSVTHDFMSMKKGEYLVYSDNVVNMVDLPYGNEQYSMTIVMPSGENTVQSIMPQLNPENLAKWLAAGNKLTKELQMPKFKLEYEEELNAMLSKLGMGIAFTGSANFSRMLEGQSNLAISKVKHKTFVEVNEEGTEAAAVTSVGVELTSMPTAFRIDRPFVFMIREKSSGAILFIGKLMQPE</sequence>
<keyword evidence="4" id="KW-1185">Reference proteome</keyword>